<gene>
    <name evidence="1" type="ORF">RBB81_13155</name>
</gene>
<reference evidence="1" key="2">
    <citation type="journal article" date="2024" name="Environ. Microbiol.">
        <title>Genome analysis and description of Tunturibacter gen. nov. expands the diversity of Terriglobia in tundra soils.</title>
        <authorList>
            <person name="Messyasz A."/>
            <person name="Mannisto M.K."/>
            <person name="Kerkhof L.J."/>
            <person name="Haggblom M.M."/>
        </authorList>
    </citation>
    <scope>NUCLEOTIDE SEQUENCE</scope>
    <source>
        <strain evidence="1">M8UP39</strain>
    </source>
</reference>
<proteinExistence type="predicted"/>
<name>A0AAU7YVB7_9BACT</name>
<sequence>MTNTPIPASLGRPNRSFTCEDLQKKENRVNLELFGAHGIPEFWKPFCDFLDIPHSAWLTREVVAGTDGRPDFILNGVGPTESCVEVELDGRPDEPQLGRYRKRYFRVICVVGKRGGLREQPSLEEVAVLARSVAKKLQDTNRPAMAVLDHLADAIDDALNGFKGHASVQPIPAHLRDIPWLKIAAEPLLRLQRAGYVQNRTTSSLSLSLQLERVPCLYGKRLALLTQRDPAVVHIPGPREMERVFDGAFEEVTMAWNEMLNHVMPHWRIHLDGNKRICMETQDFERDAERFAGVFDLLAELILSTDLV</sequence>
<accession>A0AAU7YVB7</accession>
<organism evidence="1">
    <name type="scientific">Tunturiibacter gelidiferens</name>
    <dbReference type="NCBI Taxonomy" id="3069689"/>
    <lineage>
        <taxon>Bacteria</taxon>
        <taxon>Pseudomonadati</taxon>
        <taxon>Acidobacteriota</taxon>
        <taxon>Terriglobia</taxon>
        <taxon>Terriglobales</taxon>
        <taxon>Acidobacteriaceae</taxon>
        <taxon>Tunturiibacter</taxon>
    </lineage>
</organism>
<evidence type="ECO:0000313" key="1">
    <source>
        <dbReference type="EMBL" id="XCB20543.1"/>
    </source>
</evidence>
<dbReference type="RefSeq" id="WP_353070963.1">
    <property type="nucleotide sequence ID" value="NZ_CP132938.1"/>
</dbReference>
<dbReference type="EMBL" id="CP132938">
    <property type="protein sequence ID" value="XCB20543.1"/>
    <property type="molecule type" value="Genomic_DNA"/>
</dbReference>
<protein>
    <submittedName>
        <fullName evidence="1">Uncharacterized protein</fullName>
    </submittedName>
</protein>
<dbReference type="KEGG" id="tgi:RBB81_13155"/>
<reference evidence="1" key="1">
    <citation type="submission" date="2023-08" db="EMBL/GenBank/DDBJ databases">
        <authorList>
            <person name="Messyasz A."/>
            <person name="Mannisto M.K."/>
            <person name="Kerkhof L.J."/>
            <person name="Haggblom M."/>
        </authorList>
    </citation>
    <scope>NUCLEOTIDE SEQUENCE</scope>
    <source>
        <strain evidence="1">M8UP39</strain>
    </source>
</reference>
<dbReference type="AlphaFoldDB" id="A0AAU7YVB7"/>